<accession>C5B8P2</accession>
<organism evidence="1 2">
    <name type="scientific">Edwardsiella ictaluri (strain 93-146)</name>
    <dbReference type="NCBI Taxonomy" id="634503"/>
    <lineage>
        <taxon>Bacteria</taxon>
        <taxon>Pseudomonadati</taxon>
        <taxon>Pseudomonadota</taxon>
        <taxon>Gammaproteobacteria</taxon>
        <taxon>Enterobacterales</taxon>
        <taxon>Hafniaceae</taxon>
        <taxon>Edwardsiella</taxon>
    </lineage>
</organism>
<reference evidence="1 2" key="2">
    <citation type="journal article" date="2012" name="J. Bacteriol.">
        <title>Genome Sequence of Edwardsiella ictaluri 93-146, a Strain Associated with a Natural Channel Catfish Outbreak of Enteric Septicemia of Catfish.</title>
        <authorList>
            <person name="Williams M.L."/>
            <person name="Gillaspy A.F."/>
            <person name="Dyer D.W."/>
            <person name="Thune R.L."/>
            <person name="Waldbieser G.C."/>
            <person name="Schuster S.C."/>
            <person name="Gipson J."/>
            <person name="Zaitshik J."/>
            <person name="Landry C."/>
            <person name="Banes M.M."/>
            <person name="Lawrence M.L."/>
        </authorList>
    </citation>
    <scope>NUCLEOTIDE SEQUENCE [LARGE SCALE GENOMIC DNA]</scope>
    <source>
        <strain evidence="1 2">93-146</strain>
    </source>
</reference>
<dbReference type="KEGG" id="eic:NT01EI_2734"/>
<dbReference type="AlphaFoldDB" id="C5B8P2"/>
<protein>
    <submittedName>
        <fullName evidence="1">Uncharacterized protein</fullName>
    </submittedName>
</protein>
<reference evidence="2" key="1">
    <citation type="submission" date="2009-03" db="EMBL/GenBank/DDBJ databases">
        <title>Complete genome sequence of Edwardsiella ictaluri 93-146.</title>
        <authorList>
            <person name="Williams M.L."/>
            <person name="Gillaspy A.F."/>
            <person name="Dyer D.W."/>
            <person name="Thune R.L."/>
            <person name="Waldbieser G.C."/>
            <person name="Schuster S.C."/>
            <person name="Gipson J."/>
            <person name="Zaitshik J."/>
            <person name="Landry C."/>
            <person name="Lawrence M.L."/>
        </authorList>
    </citation>
    <scope>NUCLEOTIDE SEQUENCE [LARGE SCALE GENOMIC DNA]</scope>
    <source>
        <strain evidence="2">93-146</strain>
    </source>
</reference>
<name>C5B8P2_EDWI9</name>
<sequence length="37" mass="4602">MNHFHRVMTRWEKTSENYEAMLYFACGLIVWNKLLLR</sequence>
<gene>
    <name evidence="1" type="ordered locus">NT01EI_2734</name>
</gene>
<evidence type="ECO:0000313" key="2">
    <source>
        <dbReference type="Proteomes" id="UP000001485"/>
    </source>
</evidence>
<dbReference type="HOGENOM" id="CLU_215043_0_0_6"/>
<dbReference type="Proteomes" id="UP000001485">
    <property type="component" value="Chromosome"/>
</dbReference>
<proteinExistence type="predicted"/>
<dbReference type="EMBL" id="CP001600">
    <property type="protein sequence ID" value="ACR69902.1"/>
    <property type="molecule type" value="Genomic_DNA"/>
</dbReference>
<evidence type="ECO:0000313" key="1">
    <source>
        <dbReference type="EMBL" id="ACR69902.1"/>
    </source>
</evidence>